<dbReference type="Pfam" id="PF15460">
    <property type="entry name" value="SAS4"/>
    <property type="match status" value="1"/>
</dbReference>
<gene>
    <name evidence="3" type="ORF">AO440_001342</name>
</gene>
<dbReference type="PANTHER" id="PTHR38422:SF1">
    <property type="entry name" value="SOMETHING ABOUT SILENCING PROTEIN 4"/>
    <property type="match status" value="1"/>
</dbReference>
<evidence type="ECO:0000259" key="2">
    <source>
        <dbReference type="Pfam" id="PF15460"/>
    </source>
</evidence>
<dbReference type="EMBL" id="LLZZ01000137">
    <property type="protein sequence ID" value="KTB00600.1"/>
    <property type="molecule type" value="Genomic_DNA"/>
</dbReference>
<feature type="region of interest" description="Disordered" evidence="1">
    <location>
        <begin position="1"/>
        <end position="22"/>
    </location>
</feature>
<protein>
    <submittedName>
        <fullName evidence="3">Something about silencing protein 4</fullName>
    </submittedName>
</protein>
<name>A0A0W0CT87_CANGB</name>
<proteinExistence type="predicted"/>
<accession>A0A0W0CT87</accession>
<dbReference type="GO" id="GO:0004402">
    <property type="term" value="F:histone acetyltransferase activity"/>
    <property type="evidence" value="ECO:0007669"/>
    <property type="project" value="TreeGrafter"/>
</dbReference>
<dbReference type="Proteomes" id="UP000054886">
    <property type="component" value="Unassembled WGS sequence"/>
</dbReference>
<evidence type="ECO:0000313" key="3">
    <source>
        <dbReference type="EMBL" id="KTB00600.1"/>
    </source>
</evidence>
<dbReference type="VEuPathDB" id="FungiDB:GWK60_F05379"/>
<dbReference type="VEuPathDB" id="FungiDB:CAGL0F05775g"/>
<dbReference type="VEuPathDB" id="FungiDB:B1J91_F05775g"/>
<feature type="domain" description="Something about silencing protein 4" evidence="2">
    <location>
        <begin position="99"/>
        <end position="194"/>
    </location>
</feature>
<evidence type="ECO:0000313" key="4">
    <source>
        <dbReference type="Proteomes" id="UP000054886"/>
    </source>
</evidence>
<sequence length="509" mass="57778">MKIKAEAGSQDSVRLKRQSSDAGVERFDFDAEEYEIDPRKKLKLVTRGVSSGNSDAVGTQSPDGVNAFEKRATISKMILDIKRNDIFGTAPILNAEPALDDRKYINYHRRMLRQESRMIQLDITHGENEADRLLGVYDKLNMFNWQPTLLKVTKINDPNDEEEMLAKREKTKEYIQTLLNNFDNMKKRTLSLNKKNAKYVKKIGSEKTMLPNSISRSDSSVFHGPDRTKIYNYVDRKYYSGYVSSSDEEEECMTVEDIKAHRKASRERQCGSALTVCLSNNFNAGYAIVAEPLKKPYIIKCTTQERKHWKNIRGDGDIKKFKVYHPPTTLVANLTQRISCENTLKPKSVNELRNPNEDNEVIDNDQKQYKNADILLPSEDSVLSDVPSSLPRSPSIAPINLLPVKKLLKSTVEETSTLPNYDGNYGELILNSQYQPNDVPHMGYSSEGTGTTTNYLDRTIIQNTGNVKAMPNTRQLPPLGNFHLENNMNATEKNSVVLLSQADKYYPSL</sequence>
<dbReference type="InterPro" id="IPR029184">
    <property type="entry name" value="Sas4_dom"/>
</dbReference>
<dbReference type="AlphaFoldDB" id="A0A0W0CT87"/>
<reference evidence="3 4" key="1">
    <citation type="submission" date="2015-10" db="EMBL/GenBank/DDBJ databases">
        <title>Draft genomes sequences of Candida glabrata isolates 1A, 1B, 2A, 2B, 3A and 3B.</title>
        <authorList>
            <person name="Haavelsrud O.E."/>
            <person name="Gaustad P."/>
        </authorList>
    </citation>
    <scope>NUCLEOTIDE SEQUENCE [LARGE SCALE GENOMIC DNA]</scope>
    <source>
        <strain evidence="3">910700640</strain>
    </source>
</reference>
<dbReference type="InterPro" id="IPR038988">
    <property type="entry name" value="Sas4"/>
</dbReference>
<evidence type="ECO:0000256" key="1">
    <source>
        <dbReference type="SAM" id="MobiDB-lite"/>
    </source>
</evidence>
<organism evidence="3 4">
    <name type="scientific">Candida glabrata</name>
    <name type="common">Yeast</name>
    <name type="synonym">Torulopsis glabrata</name>
    <dbReference type="NCBI Taxonomy" id="5478"/>
    <lineage>
        <taxon>Eukaryota</taxon>
        <taxon>Fungi</taxon>
        <taxon>Dikarya</taxon>
        <taxon>Ascomycota</taxon>
        <taxon>Saccharomycotina</taxon>
        <taxon>Saccharomycetes</taxon>
        <taxon>Saccharomycetales</taxon>
        <taxon>Saccharomycetaceae</taxon>
        <taxon>Nakaseomyces</taxon>
    </lineage>
</organism>
<comment type="caution">
    <text evidence="3">The sequence shown here is derived from an EMBL/GenBank/DDBJ whole genome shotgun (WGS) entry which is preliminary data.</text>
</comment>
<dbReference type="VEuPathDB" id="FungiDB:GVI51_F05401"/>
<dbReference type="PANTHER" id="PTHR38422">
    <property type="entry name" value="SOMETHING ABOUT SILENCING PROTEIN 4"/>
    <property type="match status" value="1"/>
</dbReference>
<dbReference type="GO" id="GO:0033255">
    <property type="term" value="C:SAS acetyltransferase complex"/>
    <property type="evidence" value="ECO:0007669"/>
    <property type="project" value="InterPro"/>
</dbReference>